<keyword evidence="1" id="KW-0436">Ligase</keyword>
<comment type="caution">
    <text evidence="6">The sequence shown here is derived from an EMBL/GenBank/DDBJ whole genome shotgun (WGS) entry which is preliminary data.</text>
</comment>
<dbReference type="GO" id="GO:0016874">
    <property type="term" value="F:ligase activity"/>
    <property type="evidence" value="ECO:0007669"/>
    <property type="project" value="UniProtKB-KW"/>
</dbReference>
<dbReference type="EMBL" id="JADOUF010000001">
    <property type="protein sequence ID" value="MBG6137836.1"/>
    <property type="molecule type" value="Genomic_DNA"/>
</dbReference>
<dbReference type="Gene3D" id="3.40.50.20">
    <property type="match status" value="1"/>
</dbReference>
<accession>A0A8J7GUV7</accession>
<keyword evidence="2 4" id="KW-0547">Nucleotide-binding</keyword>
<keyword evidence="3 4" id="KW-0067">ATP-binding</keyword>
<evidence type="ECO:0000256" key="3">
    <source>
        <dbReference type="ARBA" id="ARBA00022840"/>
    </source>
</evidence>
<dbReference type="PROSITE" id="PS50975">
    <property type="entry name" value="ATP_GRASP"/>
    <property type="match status" value="1"/>
</dbReference>
<evidence type="ECO:0000259" key="5">
    <source>
        <dbReference type="PROSITE" id="PS50975"/>
    </source>
</evidence>
<dbReference type="Pfam" id="PF13535">
    <property type="entry name" value="ATP-grasp_4"/>
    <property type="match status" value="1"/>
</dbReference>
<name>A0A8J7GUV7_9ACTN</name>
<organism evidence="6 7">
    <name type="scientific">Longispora fulva</name>
    <dbReference type="NCBI Taxonomy" id="619741"/>
    <lineage>
        <taxon>Bacteria</taxon>
        <taxon>Bacillati</taxon>
        <taxon>Actinomycetota</taxon>
        <taxon>Actinomycetes</taxon>
        <taxon>Micromonosporales</taxon>
        <taxon>Micromonosporaceae</taxon>
        <taxon>Longispora</taxon>
    </lineage>
</organism>
<dbReference type="GO" id="GO:0046872">
    <property type="term" value="F:metal ion binding"/>
    <property type="evidence" value="ECO:0007669"/>
    <property type="project" value="InterPro"/>
</dbReference>
<gene>
    <name evidence="6" type="ORF">IW245_004030</name>
</gene>
<dbReference type="InterPro" id="IPR052032">
    <property type="entry name" value="ATP-dep_AA_Ligase"/>
</dbReference>
<dbReference type="GO" id="GO:0005524">
    <property type="term" value="F:ATP binding"/>
    <property type="evidence" value="ECO:0007669"/>
    <property type="project" value="UniProtKB-UniRule"/>
</dbReference>
<dbReference type="RefSeq" id="WP_197004657.1">
    <property type="nucleotide sequence ID" value="NZ_BONS01000017.1"/>
</dbReference>
<sequence length="407" mass="43419">MTDDRPLVLMLRTGTRASREFLLRTMAERYRLHLFTSFEPSWELPYLTGWTQHLTRDPEDTLAAARELHARDPISGVITYDEARVTQVAFVADGLGLPHAGLDAAAACRFKNLTRRALDAAGVPQPRSIPVTSLDEARVAAAEIGYPVVIKPHDLLAGMGVLRVDAPEELAERYADSTGNPVGGVPDYVYAPLVEECVTGEEISVDCALHGGELTVLCLARKENGFAPYFVEVGHTVDAADPLLTDPALLDVLRAAHAAIGYQDGITHTEIMLTESGPKIIEINGRMAGGHITRLAQLATGTDEGLAACDVACGRPPVPGTAPRRVAAVRFFSAEEETTIDSIRFAEDVLHPAVDETVITVSVGTVAHRPHGTGTGRLALAVAVADTAEECRTAIASAADALLINKD</sequence>
<protein>
    <submittedName>
        <fullName evidence="6">Biotin carboxylase</fullName>
    </submittedName>
</protein>
<feature type="domain" description="ATP-grasp" evidence="5">
    <location>
        <begin position="115"/>
        <end position="313"/>
    </location>
</feature>
<evidence type="ECO:0000313" key="7">
    <source>
        <dbReference type="Proteomes" id="UP000622552"/>
    </source>
</evidence>
<evidence type="ECO:0000256" key="1">
    <source>
        <dbReference type="ARBA" id="ARBA00022598"/>
    </source>
</evidence>
<dbReference type="AlphaFoldDB" id="A0A8J7GUV7"/>
<dbReference type="PANTHER" id="PTHR43585:SF2">
    <property type="entry name" value="ATP-GRASP ENZYME FSQD"/>
    <property type="match status" value="1"/>
</dbReference>
<dbReference type="InterPro" id="IPR011761">
    <property type="entry name" value="ATP-grasp"/>
</dbReference>
<dbReference type="PANTHER" id="PTHR43585">
    <property type="entry name" value="FUMIPYRROLE BIOSYNTHESIS PROTEIN C"/>
    <property type="match status" value="1"/>
</dbReference>
<evidence type="ECO:0000256" key="2">
    <source>
        <dbReference type="ARBA" id="ARBA00022741"/>
    </source>
</evidence>
<dbReference type="SMART" id="SM01209">
    <property type="entry name" value="GARS_A"/>
    <property type="match status" value="1"/>
</dbReference>
<proteinExistence type="predicted"/>
<dbReference type="Proteomes" id="UP000622552">
    <property type="component" value="Unassembled WGS sequence"/>
</dbReference>
<keyword evidence="7" id="KW-1185">Reference proteome</keyword>
<reference evidence="6" key="1">
    <citation type="submission" date="2020-11" db="EMBL/GenBank/DDBJ databases">
        <title>Sequencing the genomes of 1000 actinobacteria strains.</title>
        <authorList>
            <person name="Klenk H.-P."/>
        </authorList>
    </citation>
    <scope>NUCLEOTIDE SEQUENCE</scope>
    <source>
        <strain evidence="6">DSM 45356</strain>
    </source>
</reference>
<evidence type="ECO:0000313" key="6">
    <source>
        <dbReference type="EMBL" id="MBG6137836.1"/>
    </source>
</evidence>
<evidence type="ECO:0000256" key="4">
    <source>
        <dbReference type="PROSITE-ProRule" id="PRU00409"/>
    </source>
</evidence>
<dbReference type="SUPFAM" id="SSF56059">
    <property type="entry name" value="Glutathione synthetase ATP-binding domain-like"/>
    <property type="match status" value="1"/>
</dbReference>
<dbReference type="Gene3D" id="3.30.470.20">
    <property type="entry name" value="ATP-grasp fold, B domain"/>
    <property type="match status" value="1"/>
</dbReference>